<name>A0A505D761_9ACTN</name>
<dbReference type="SUPFAM" id="SSF52540">
    <property type="entry name" value="P-loop containing nucleoside triphosphate hydrolases"/>
    <property type="match status" value="1"/>
</dbReference>
<evidence type="ECO:0000313" key="1">
    <source>
        <dbReference type="EMBL" id="TPQ18132.1"/>
    </source>
</evidence>
<evidence type="ECO:0000313" key="2">
    <source>
        <dbReference type="Proteomes" id="UP000317378"/>
    </source>
</evidence>
<accession>A0A505D761</accession>
<keyword evidence="1" id="KW-0067">ATP-binding</keyword>
<protein>
    <submittedName>
        <fullName evidence="1">ATP-binding protein</fullName>
    </submittedName>
</protein>
<sequence>MSGGPSRVGDRVQQARDRVFAGRAAELGVFRSALSGDEKAPAVLYVHGPGGIGKSMLLRRFAAEARAAGREVVEVDGRLVEAAPESFEKEAGAVLTDERAVLLVDTFERCQGLEGWLRDRFLVRLPVGVLVVIAGRQPPDAAWTSDPGWADLLRTVALRNLAPDEATAFLRAHGVPQGTRSALLAFTGGHPLALALAAAVAVRDAAGSAGWEPSRDAIATLLPRLIGEVPSPVHRRALEVCARAYVTTETLLRAVLGDEAAPMFAWLRDLPFVESARHGLFPHDVVREVLEADLRWRDPEGYAELHGRLSLHLLEQIRSAPESGMLPAVGAFMYLYRTDRYMADYNSWRGGEVVSSTCEPADHATVLDLVTEVEGTASATAARFWLDRQPEAFRVCRSTRDGEIVGFSAWLRLTEPYGEDVEDIDPVVAAAWSHTRSTAALRDGEHLAMARFSVTSPRYPKISPVEDLHQWRAVAEVARADGRLAWMYVAIRSGDFWRPYLTSLGLTTIADRPRVGHLTYDLYTIDWRAHSIRTWAEEKTRLMLSGVSGAPGKPPAAVSGQSAEYAVLSRPEFDTAVRDALRELSRAEDLALNPLARSRLTAGPGAELADLLAEAVDALRAERGGEKYHRAVAATYLRGAPTQEAVAARLGLPFSTYRRHLSVGIARVCDALWRREIYGTDAR</sequence>
<gene>
    <name evidence="1" type="ORF">FGD71_033215</name>
</gene>
<keyword evidence="1" id="KW-0547">Nucleotide-binding</keyword>
<dbReference type="EMBL" id="VCHX02000180">
    <property type="protein sequence ID" value="TPQ18132.1"/>
    <property type="molecule type" value="Genomic_DNA"/>
</dbReference>
<organism evidence="1 2">
    <name type="scientific">Streptomyces sporangiiformans</name>
    <dbReference type="NCBI Taxonomy" id="2315329"/>
    <lineage>
        <taxon>Bacteria</taxon>
        <taxon>Bacillati</taxon>
        <taxon>Actinomycetota</taxon>
        <taxon>Actinomycetes</taxon>
        <taxon>Kitasatosporales</taxon>
        <taxon>Streptomycetaceae</taxon>
        <taxon>Streptomyces</taxon>
    </lineage>
</organism>
<keyword evidence="2" id="KW-1185">Reference proteome</keyword>
<comment type="caution">
    <text evidence="1">The sequence shown here is derived from an EMBL/GenBank/DDBJ whole genome shotgun (WGS) entry which is preliminary data.</text>
</comment>
<dbReference type="GO" id="GO:0005524">
    <property type="term" value="F:ATP binding"/>
    <property type="evidence" value="ECO:0007669"/>
    <property type="project" value="UniProtKB-KW"/>
</dbReference>
<dbReference type="InterPro" id="IPR027417">
    <property type="entry name" value="P-loop_NTPase"/>
</dbReference>
<dbReference type="RefSeq" id="WP_140936004.1">
    <property type="nucleotide sequence ID" value="NZ_QXMJ01000180.1"/>
</dbReference>
<proteinExistence type="predicted"/>
<dbReference type="Gene3D" id="3.40.50.300">
    <property type="entry name" value="P-loop containing nucleotide triphosphate hydrolases"/>
    <property type="match status" value="1"/>
</dbReference>
<dbReference type="AlphaFoldDB" id="A0A505D761"/>
<dbReference type="Proteomes" id="UP000317378">
    <property type="component" value="Unassembled WGS sequence"/>
</dbReference>
<reference evidence="1 2" key="1">
    <citation type="submission" date="2019-06" db="EMBL/GenBank/DDBJ databases">
        <title>Streptomyces sporangiiformans sp. nov., a novel actinomycete isolated from soil in Mount Song.</title>
        <authorList>
            <person name="Han L."/>
        </authorList>
    </citation>
    <scope>NUCLEOTIDE SEQUENCE [LARGE SCALE GENOMIC DNA]</scope>
    <source>
        <strain evidence="1 2">NEAU-SSA 1</strain>
    </source>
</reference>